<dbReference type="AlphaFoldDB" id="A0A381DHN2"/>
<sequence length="77" mass="8851">MKAKGYIQQFPNKFDGRELYTSITKEGKVLLDDISAKHTTLHQTALKIFSKEEQEAFAYLSNKLSGKLRMARIKTDE</sequence>
<keyword evidence="3" id="KW-1185">Reference proteome</keyword>
<reference evidence="2 3" key="1">
    <citation type="submission" date="2018-06" db="EMBL/GenBank/DDBJ databases">
        <authorList>
            <consortium name="Pathogen Informatics"/>
            <person name="Doyle S."/>
        </authorList>
    </citation>
    <scope>NUCLEOTIDE SEQUENCE [LARGE SCALE GENOMIC DNA]</scope>
    <source>
        <strain evidence="2 3">NCTC12475</strain>
    </source>
</reference>
<evidence type="ECO:0000313" key="2">
    <source>
        <dbReference type="EMBL" id="SUX10099.1"/>
    </source>
</evidence>
<dbReference type="GeneID" id="93090795"/>
<dbReference type="RefSeq" id="WP_220271879.1">
    <property type="nucleotide sequence ID" value="NZ_CP043427.1"/>
</dbReference>
<evidence type="ECO:0000313" key="3">
    <source>
        <dbReference type="Proteomes" id="UP000254920"/>
    </source>
</evidence>
<dbReference type="SUPFAM" id="SSF46785">
    <property type="entry name" value="Winged helix' DNA-binding domain"/>
    <property type="match status" value="1"/>
</dbReference>
<proteinExistence type="predicted"/>
<dbReference type="InterPro" id="IPR036388">
    <property type="entry name" value="WH-like_DNA-bd_sf"/>
</dbReference>
<dbReference type="InterPro" id="IPR000835">
    <property type="entry name" value="HTH_MarR-typ"/>
</dbReference>
<accession>A0A381DHN2</accession>
<dbReference type="EMBL" id="UFVD01000001">
    <property type="protein sequence ID" value="SUX10099.1"/>
    <property type="molecule type" value="Genomic_DNA"/>
</dbReference>
<organism evidence="2 3">
    <name type="scientific">Campylobacter sputorum subsp. sputorum</name>
    <dbReference type="NCBI Taxonomy" id="32024"/>
    <lineage>
        <taxon>Bacteria</taxon>
        <taxon>Pseudomonadati</taxon>
        <taxon>Campylobacterota</taxon>
        <taxon>Epsilonproteobacteria</taxon>
        <taxon>Campylobacterales</taxon>
        <taxon>Campylobacteraceae</taxon>
        <taxon>Campylobacter</taxon>
    </lineage>
</organism>
<gene>
    <name evidence="2" type="ORF">NCTC12475_00350</name>
</gene>
<dbReference type="GO" id="GO:0003700">
    <property type="term" value="F:DNA-binding transcription factor activity"/>
    <property type="evidence" value="ECO:0007669"/>
    <property type="project" value="InterPro"/>
</dbReference>
<dbReference type="Gene3D" id="1.10.10.10">
    <property type="entry name" value="Winged helix-like DNA-binding domain superfamily/Winged helix DNA-binding domain"/>
    <property type="match status" value="1"/>
</dbReference>
<evidence type="ECO:0000259" key="1">
    <source>
        <dbReference type="PROSITE" id="PS50995"/>
    </source>
</evidence>
<name>A0A381DHN2_9BACT</name>
<dbReference type="PROSITE" id="PS50995">
    <property type="entry name" value="HTH_MARR_2"/>
    <property type="match status" value="1"/>
</dbReference>
<feature type="domain" description="HTH marR-type" evidence="1">
    <location>
        <begin position="1"/>
        <end position="66"/>
    </location>
</feature>
<protein>
    <recommendedName>
        <fullName evidence="1">HTH marR-type domain-containing protein</fullName>
    </recommendedName>
</protein>
<dbReference type="STRING" id="32024.GCA_000788295_00330"/>
<dbReference type="Proteomes" id="UP000254920">
    <property type="component" value="Unassembled WGS sequence"/>
</dbReference>
<dbReference type="InterPro" id="IPR036390">
    <property type="entry name" value="WH_DNA-bd_sf"/>
</dbReference>